<feature type="region of interest" description="Disordered" evidence="1">
    <location>
        <begin position="307"/>
        <end position="328"/>
    </location>
</feature>
<dbReference type="AlphaFoldDB" id="A0A0D3IK35"/>
<dbReference type="GO" id="GO:0016567">
    <property type="term" value="P:protein ubiquitination"/>
    <property type="evidence" value="ECO:0007669"/>
    <property type="project" value="InterPro"/>
</dbReference>
<dbReference type="RefSeq" id="XP_005764049.1">
    <property type="nucleotide sequence ID" value="XM_005763992.1"/>
</dbReference>
<accession>A0A0D3IK35</accession>
<evidence type="ECO:0000259" key="3">
    <source>
        <dbReference type="SMART" id="SM00504"/>
    </source>
</evidence>
<feature type="domain" description="U-box" evidence="3">
    <location>
        <begin position="438"/>
        <end position="507"/>
    </location>
</feature>
<dbReference type="Pfam" id="PF04564">
    <property type="entry name" value="U-box"/>
    <property type="match status" value="1"/>
</dbReference>
<reference evidence="5" key="1">
    <citation type="journal article" date="2013" name="Nature">
        <title>Pan genome of the phytoplankton Emiliania underpins its global distribution.</title>
        <authorList>
            <person name="Read B.A."/>
            <person name="Kegel J."/>
            <person name="Klute M.J."/>
            <person name="Kuo A."/>
            <person name="Lefebvre S.C."/>
            <person name="Maumus F."/>
            <person name="Mayer C."/>
            <person name="Miller J."/>
            <person name="Monier A."/>
            <person name="Salamov A."/>
            <person name="Young J."/>
            <person name="Aguilar M."/>
            <person name="Claverie J.M."/>
            <person name="Frickenhaus S."/>
            <person name="Gonzalez K."/>
            <person name="Herman E.K."/>
            <person name="Lin Y.C."/>
            <person name="Napier J."/>
            <person name="Ogata H."/>
            <person name="Sarno A.F."/>
            <person name="Shmutz J."/>
            <person name="Schroeder D."/>
            <person name="de Vargas C."/>
            <person name="Verret F."/>
            <person name="von Dassow P."/>
            <person name="Valentin K."/>
            <person name="Van de Peer Y."/>
            <person name="Wheeler G."/>
            <person name="Dacks J.B."/>
            <person name="Delwiche C.F."/>
            <person name="Dyhrman S.T."/>
            <person name="Glockner G."/>
            <person name="John U."/>
            <person name="Richards T."/>
            <person name="Worden A.Z."/>
            <person name="Zhang X."/>
            <person name="Grigoriev I.V."/>
            <person name="Allen A.E."/>
            <person name="Bidle K."/>
            <person name="Borodovsky M."/>
            <person name="Bowler C."/>
            <person name="Brownlee C."/>
            <person name="Cock J.M."/>
            <person name="Elias M."/>
            <person name="Gladyshev V.N."/>
            <person name="Groth M."/>
            <person name="Guda C."/>
            <person name="Hadaegh A."/>
            <person name="Iglesias-Rodriguez M.D."/>
            <person name="Jenkins J."/>
            <person name="Jones B.M."/>
            <person name="Lawson T."/>
            <person name="Leese F."/>
            <person name="Lindquist E."/>
            <person name="Lobanov A."/>
            <person name="Lomsadze A."/>
            <person name="Malik S.B."/>
            <person name="Marsh M.E."/>
            <person name="Mackinder L."/>
            <person name="Mock T."/>
            <person name="Mueller-Roeber B."/>
            <person name="Pagarete A."/>
            <person name="Parker M."/>
            <person name="Probert I."/>
            <person name="Quesneville H."/>
            <person name="Raines C."/>
            <person name="Rensing S.A."/>
            <person name="Riano-Pachon D.M."/>
            <person name="Richier S."/>
            <person name="Rokitta S."/>
            <person name="Shiraiwa Y."/>
            <person name="Soanes D.M."/>
            <person name="van der Giezen M."/>
            <person name="Wahlund T.M."/>
            <person name="Williams B."/>
            <person name="Wilson W."/>
            <person name="Wolfe G."/>
            <person name="Wurch L.L."/>
        </authorList>
    </citation>
    <scope>NUCLEOTIDE SEQUENCE</scope>
</reference>
<dbReference type="Gene3D" id="3.40.50.1010">
    <property type="entry name" value="5'-nuclease"/>
    <property type="match status" value="1"/>
</dbReference>
<evidence type="ECO:0000313" key="4">
    <source>
        <dbReference type="EnsemblProtists" id="EOD11620"/>
    </source>
</evidence>
<dbReference type="Proteomes" id="UP000013827">
    <property type="component" value="Unassembled WGS sequence"/>
</dbReference>
<dbReference type="EnsemblProtists" id="EOD11620">
    <property type="protein sequence ID" value="EOD11620"/>
    <property type="gene ID" value="EMIHUDRAFT_214477"/>
</dbReference>
<dbReference type="InterPro" id="IPR013083">
    <property type="entry name" value="Znf_RING/FYVE/PHD"/>
</dbReference>
<keyword evidence="5" id="KW-1185">Reference proteome</keyword>
<dbReference type="GeneID" id="17257742"/>
<feature type="chain" id="PRO_5044291110" description="U-box domain-containing protein" evidence="2">
    <location>
        <begin position="21"/>
        <end position="695"/>
    </location>
</feature>
<evidence type="ECO:0000256" key="2">
    <source>
        <dbReference type="SAM" id="SignalP"/>
    </source>
</evidence>
<reference evidence="4" key="2">
    <citation type="submission" date="2024-10" db="UniProtKB">
        <authorList>
            <consortium name="EnsemblProtists"/>
        </authorList>
    </citation>
    <scope>IDENTIFICATION</scope>
</reference>
<evidence type="ECO:0000313" key="5">
    <source>
        <dbReference type="Proteomes" id="UP000013827"/>
    </source>
</evidence>
<feature type="region of interest" description="Disordered" evidence="1">
    <location>
        <begin position="31"/>
        <end position="54"/>
    </location>
</feature>
<dbReference type="PaxDb" id="2903-EOD11620"/>
<organism evidence="4 5">
    <name type="scientific">Emiliania huxleyi (strain CCMP1516)</name>
    <dbReference type="NCBI Taxonomy" id="280463"/>
    <lineage>
        <taxon>Eukaryota</taxon>
        <taxon>Haptista</taxon>
        <taxon>Haptophyta</taxon>
        <taxon>Prymnesiophyceae</taxon>
        <taxon>Isochrysidales</taxon>
        <taxon>Noelaerhabdaceae</taxon>
        <taxon>Emiliania</taxon>
    </lineage>
</organism>
<dbReference type="SUPFAM" id="SSF57850">
    <property type="entry name" value="RING/U-box"/>
    <property type="match status" value="1"/>
</dbReference>
<dbReference type="CDD" id="cd18724">
    <property type="entry name" value="PIN_LabA-like"/>
    <property type="match status" value="1"/>
</dbReference>
<protein>
    <recommendedName>
        <fullName evidence="3">U-box domain-containing protein</fullName>
    </recommendedName>
</protein>
<keyword evidence="2" id="KW-0732">Signal</keyword>
<name>A0A0D3IK35_EMIH1</name>
<sequence>MRGLGALPLLVSSLAADVHASAGLEMPRRARVRRSATHADQVDQQGERYEDQDFEGAIRVNTADTDGRSDHSEHCTAWAAAGECDVNPDFMCAHPRQQMPTIPFAALALNLSARTHSLAFPALAPSLVEKWRRKVEWWAAVNSASTVSFISLTLCKRLSLFIDRTSQKRASLEWEGTEEAVAPVGEAELGVTIRRNSEETWMDETVRLRVLVLAVDDEDDPSRQLQLGLDFLRVCSGEVYLTTLEGYERRSVRGVSLLAHHPAGGAGVRSLGPRKFAFSVGVGTAEVALLPLPAAPLALRFKAEPPLETPTRSQATPPPARPDGGGGELPHEWAMLLTSLAPLVRQYEWLPATRLPETLLFASLVSLAVGMITWLVVCSSSKVLLVRPLQPTRQPVAAHRRRHKPRRPRAVPPEPEWWLALAEFHADLEAAAREECLSFLCSITGEMMRHPAMIVVRGVASHSFEQVAIRHWLDDGGATNPATGEELPRGGASVILNSQMQREIRSWCEARVAGWRRELEEAPCERERPAERPRVHIFVDDANIFGRTSQSLFSIAQLAACVERGRDVEERVVIGSGTSERARGLWEQQGYRVDTDPRPGRQRFVDEALHARLMQTATKSFGPPRTIALVTGDGNRNEGRTSFPACIEIALKHGWRVELHTWRATMNRIYHQFEGEYGSFFRIHFLDTLLRAASR</sequence>
<feature type="signal peptide" evidence="2">
    <location>
        <begin position="1"/>
        <end position="20"/>
    </location>
</feature>
<dbReference type="SMART" id="SM00504">
    <property type="entry name" value="Ubox"/>
    <property type="match status" value="1"/>
</dbReference>
<dbReference type="HOGENOM" id="CLU_396622_0_0_1"/>
<dbReference type="KEGG" id="ehx:EMIHUDRAFT_214477"/>
<dbReference type="GO" id="GO:0004842">
    <property type="term" value="F:ubiquitin-protein transferase activity"/>
    <property type="evidence" value="ECO:0007669"/>
    <property type="project" value="InterPro"/>
</dbReference>
<proteinExistence type="predicted"/>
<dbReference type="Gene3D" id="3.30.40.10">
    <property type="entry name" value="Zinc/RING finger domain, C3HC4 (zinc finger)"/>
    <property type="match status" value="1"/>
</dbReference>
<dbReference type="InterPro" id="IPR003613">
    <property type="entry name" value="Ubox_domain"/>
</dbReference>
<evidence type="ECO:0000256" key="1">
    <source>
        <dbReference type="SAM" id="MobiDB-lite"/>
    </source>
</evidence>